<keyword evidence="4" id="KW-1185">Reference proteome</keyword>
<dbReference type="InterPro" id="IPR029058">
    <property type="entry name" value="AB_hydrolase_fold"/>
</dbReference>
<dbReference type="Proteomes" id="UP000197019">
    <property type="component" value="Chromosome"/>
</dbReference>
<dbReference type="PANTHER" id="PTHR43039">
    <property type="entry name" value="ESTERASE-RELATED"/>
    <property type="match status" value="1"/>
</dbReference>
<keyword evidence="3" id="KW-0378">Hydrolase</keyword>
<dbReference type="GO" id="GO:0016787">
    <property type="term" value="F:hydrolase activity"/>
    <property type="evidence" value="ECO:0007669"/>
    <property type="project" value="UniProtKB-KW"/>
</dbReference>
<dbReference type="Pfam" id="PF00561">
    <property type="entry name" value="Abhydrolase_1"/>
    <property type="match status" value="1"/>
</dbReference>
<evidence type="ECO:0000313" key="4">
    <source>
        <dbReference type="Proteomes" id="UP000197019"/>
    </source>
</evidence>
<protein>
    <submittedName>
        <fullName evidence="3">Alpha/beta hydrolase</fullName>
    </submittedName>
</protein>
<dbReference type="AlphaFoldDB" id="A0A1Z4C397"/>
<dbReference type="SUPFAM" id="SSF53474">
    <property type="entry name" value="alpha/beta-Hydrolases"/>
    <property type="match status" value="1"/>
</dbReference>
<dbReference type="InterPro" id="IPR000073">
    <property type="entry name" value="AB_hydrolase_1"/>
</dbReference>
<dbReference type="Gene3D" id="3.40.50.1820">
    <property type="entry name" value="alpha/beta hydrolase"/>
    <property type="match status" value="1"/>
</dbReference>
<dbReference type="KEGG" id="mpsy:CEK71_19090"/>
<comment type="similarity">
    <text evidence="1">Belongs to the AB hydrolase superfamily.</text>
</comment>
<dbReference type="RefSeq" id="WP_088620872.1">
    <property type="nucleotide sequence ID" value="NZ_CP022129.1"/>
</dbReference>
<gene>
    <name evidence="3" type="ORF">CEK71_19090</name>
</gene>
<feature type="domain" description="AB hydrolase-1" evidence="2">
    <location>
        <begin position="23"/>
        <end position="256"/>
    </location>
</feature>
<reference evidence="3 4" key="1">
    <citation type="submission" date="2017-06" db="EMBL/GenBank/DDBJ databases">
        <title>Genome Sequencing of the methanotroph Methylovulum psychrotolerants str. HV10-M2 isolated from a high-altitude environment.</title>
        <authorList>
            <person name="Mateos-Rivera A."/>
        </authorList>
    </citation>
    <scope>NUCLEOTIDE SEQUENCE [LARGE SCALE GENOMIC DNA]</scope>
    <source>
        <strain evidence="3 4">HV10_M2</strain>
    </source>
</reference>
<evidence type="ECO:0000313" key="3">
    <source>
        <dbReference type="EMBL" id="ASF48002.1"/>
    </source>
</evidence>
<evidence type="ECO:0000259" key="2">
    <source>
        <dbReference type="Pfam" id="PF00561"/>
    </source>
</evidence>
<organism evidence="3 4">
    <name type="scientific">Methylovulum psychrotolerans</name>
    <dbReference type="NCBI Taxonomy" id="1704499"/>
    <lineage>
        <taxon>Bacteria</taxon>
        <taxon>Pseudomonadati</taxon>
        <taxon>Pseudomonadota</taxon>
        <taxon>Gammaproteobacteria</taxon>
        <taxon>Methylococcales</taxon>
        <taxon>Methylococcaceae</taxon>
        <taxon>Methylovulum</taxon>
    </lineage>
</organism>
<dbReference type="EMBL" id="CP022129">
    <property type="protein sequence ID" value="ASF48002.1"/>
    <property type="molecule type" value="Genomic_DNA"/>
</dbReference>
<dbReference type="PRINTS" id="PR00111">
    <property type="entry name" value="ABHYDROLASE"/>
</dbReference>
<accession>A0A1Z4C397</accession>
<evidence type="ECO:0000256" key="1">
    <source>
        <dbReference type="ARBA" id="ARBA00008645"/>
    </source>
</evidence>
<dbReference type="OrthoDB" id="7055710at2"/>
<name>A0A1Z4C397_9GAMM</name>
<proteinExistence type="inferred from homology"/>
<sequence>MTANPFKKNHVTVLGDPNARHSIIFVHGFGTDQTAWHTVAGAFLTGFRVILFDNVGAGQSDPAAFVQHHYLNLHPYATDLLDICQVLEVKNAILVGHSVGAIISVLAALKQPDYFCKLVLIGASPRYLNADDGYYGGLSAHDLNSIYSTIVNSFSSWSSAFAKTAMPHPDQSELAQHFAYAIKAIPQAHVLTVLCSIFQSDHRADVAKLTKPTLLIQTQEDAFVPLAVAEYLHQQIIGSRLSVINTIGHCPHISAPDEVIAAIRAFLAE</sequence>